<dbReference type="GO" id="GO:0004559">
    <property type="term" value="F:alpha-mannosidase activity"/>
    <property type="evidence" value="ECO:0007669"/>
    <property type="project" value="TreeGrafter"/>
</dbReference>
<dbReference type="STRING" id="340099.Teth39_0616"/>
<dbReference type="PANTHER" id="PTHR46017:SF1">
    <property type="entry name" value="ALPHA-MANNOSIDASE 2C1"/>
    <property type="match status" value="1"/>
</dbReference>
<keyword evidence="3" id="KW-1185">Reference proteome</keyword>
<protein>
    <submittedName>
        <fullName evidence="2">Alpha-mannosidase-like protein</fullName>
    </submittedName>
</protein>
<dbReference type="AlphaFoldDB" id="B0K7N1"/>
<dbReference type="Gene3D" id="2.70.98.30">
    <property type="entry name" value="Golgi alpha-mannosidase II, domain 4"/>
    <property type="match status" value="1"/>
</dbReference>
<evidence type="ECO:0000259" key="1">
    <source>
        <dbReference type="Pfam" id="PF17677"/>
    </source>
</evidence>
<dbReference type="KEGG" id="tpd:Teth39_0616"/>
<dbReference type="InterPro" id="IPR041147">
    <property type="entry name" value="GH38_C"/>
</dbReference>
<organism evidence="2 3">
    <name type="scientific">Thermoanaerobacter pseudethanolicus (strain ATCC 33223 / 39E)</name>
    <name type="common">Clostridium thermohydrosulfuricum</name>
    <dbReference type="NCBI Taxonomy" id="340099"/>
    <lineage>
        <taxon>Bacteria</taxon>
        <taxon>Bacillati</taxon>
        <taxon>Bacillota</taxon>
        <taxon>Clostridia</taxon>
        <taxon>Thermoanaerobacterales</taxon>
        <taxon>Thermoanaerobacteraceae</taxon>
        <taxon>Thermoanaerobacter</taxon>
    </lineage>
</organism>
<evidence type="ECO:0000313" key="2">
    <source>
        <dbReference type="EMBL" id="ABY94280.1"/>
    </source>
</evidence>
<evidence type="ECO:0000313" key="3">
    <source>
        <dbReference type="Proteomes" id="UP000002156"/>
    </source>
</evidence>
<feature type="domain" description="Glycosyl hydrolases family 38 C-terminal" evidence="1">
    <location>
        <begin position="75"/>
        <end position="148"/>
    </location>
</feature>
<dbReference type="GO" id="GO:0009313">
    <property type="term" value="P:oligosaccharide catabolic process"/>
    <property type="evidence" value="ECO:0007669"/>
    <property type="project" value="TreeGrafter"/>
</dbReference>
<sequence length="151" mass="17163">MRMSLIRSSYFPDPLPEIGEHEIEFAVYPHTGNWTNARSTRCGYEFNNRLEAFYDDPHEGILGDVMTTVEVEPENIIIAAIKRAEDDDSIILRMYETNGVETVGNVKISLFAETVVETDLLEQPVGDIVKIQNGVFSSVFKPYEIKTFKVK</sequence>
<dbReference type="InterPro" id="IPR011013">
    <property type="entry name" value="Gal_mutarotase_sf_dom"/>
</dbReference>
<gene>
    <name evidence="2" type="ordered locus">Teth39_0616</name>
</gene>
<dbReference type="Gene3D" id="2.60.40.2220">
    <property type="match status" value="1"/>
</dbReference>
<dbReference type="SUPFAM" id="SSF74650">
    <property type="entry name" value="Galactose mutarotase-like"/>
    <property type="match status" value="1"/>
</dbReference>
<dbReference type="eggNOG" id="COG0383">
    <property type="taxonomic scope" value="Bacteria"/>
</dbReference>
<proteinExistence type="predicted"/>
<name>B0K7N1_THEP3</name>
<dbReference type="Pfam" id="PF17677">
    <property type="entry name" value="Glyco_hydro38C2"/>
    <property type="match status" value="1"/>
</dbReference>
<dbReference type="EMBL" id="CP000924">
    <property type="protein sequence ID" value="ABY94280.1"/>
    <property type="molecule type" value="Genomic_DNA"/>
</dbReference>
<reference evidence="3" key="1">
    <citation type="submission" date="2008-01" db="EMBL/GenBank/DDBJ databases">
        <title>Complete sequence of Thermoanaerobacter pseudethanolicus 39E.</title>
        <authorList>
            <person name="Copeland A."/>
            <person name="Lucas S."/>
            <person name="Lapidus A."/>
            <person name="Barry K."/>
            <person name="Glavina del Rio T."/>
            <person name="Dalin E."/>
            <person name="Tice H."/>
            <person name="Pitluck S."/>
            <person name="Bruce D."/>
            <person name="Goodwin L."/>
            <person name="Saunders E."/>
            <person name="Brettin T."/>
            <person name="Detter J.C."/>
            <person name="Han C."/>
            <person name="Schmutz J."/>
            <person name="Larimer F."/>
            <person name="Land M."/>
            <person name="Hauser L."/>
            <person name="Kyrpides N."/>
            <person name="Lykidis A."/>
            <person name="Hemme C."/>
            <person name="Fields M.W."/>
            <person name="He Z."/>
            <person name="Zhou J."/>
            <person name="Richardson P."/>
        </authorList>
    </citation>
    <scope>NUCLEOTIDE SEQUENCE [LARGE SCALE GENOMIC DNA]</scope>
    <source>
        <strain evidence="3">ATCC 33223 / DSM 2355 / 39E</strain>
    </source>
</reference>
<dbReference type="HOGENOM" id="CLU_1823136_0_0_9"/>
<accession>B0K7N1</accession>
<dbReference type="GO" id="GO:0030246">
    <property type="term" value="F:carbohydrate binding"/>
    <property type="evidence" value="ECO:0007669"/>
    <property type="project" value="InterPro"/>
</dbReference>
<dbReference type="Proteomes" id="UP000002156">
    <property type="component" value="Chromosome"/>
</dbReference>
<dbReference type="PANTHER" id="PTHR46017">
    <property type="entry name" value="ALPHA-MANNOSIDASE 2C1"/>
    <property type="match status" value="1"/>
</dbReference>